<dbReference type="InterPro" id="IPR036736">
    <property type="entry name" value="ACP-like_sf"/>
</dbReference>
<dbReference type="Gene3D" id="1.10.1200.10">
    <property type="entry name" value="ACP-like"/>
    <property type="match status" value="1"/>
</dbReference>
<dbReference type="AlphaFoldDB" id="A0A1K1PJ54"/>
<dbReference type="SUPFAM" id="SSF47336">
    <property type="entry name" value="ACP-like"/>
    <property type="match status" value="1"/>
</dbReference>
<gene>
    <name evidence="2" type="ORF">SAMN02910323_2034</name>
</gene>
<keyword evidence="3" id="KW-1185">Reference proteome</keyword>
<sequence length="73" mass="8138">MKKEFLANLAEILEVKETDITPDMKLGEKVWDSLALLAVAAAFDSIYDKVIPVKTIGKCNTVQELLDLVEEDD</sequence>
<organism evidence="2 3">
    <name type="scientific">Selenomonas ruminantium</name>
    <dbReference type="NCBI Taxonomy" id="971"/>
    <lineage>
        <taxon>Bacteria</taxon>
        <taxon>Bacillati</taxon>
        <taxon>Bacillota</taxon>
        <taxon>Negativicutes</taxon>
        <taxon>Selenomonadales</taxon>
        <taxon>Selenomonadaceae</taxon>
        <taxon>Selenomonas</taxon>
    </lineage>
</organism>
<feature type="domain" description="Carrier" evidence="1">
    <location>
        <begin position="6"/>
        <end position="69"/>
    </location>
</feature>
<evidence type="ECO:0000259" key="1">
    <source>
        <dbReference type="Pfam" id="PF00550"/>
    </source>
</evidence>
<dbReference type="RefSeq" id="WP_072306467.1">
    <property type="nucleotide sequence ID" value="NZ_FPJA01000008.1"/>
</dbReference>
<protein>
    <submittedName>
        <fullName evidence="2">Acyl carrier protein</fullName>
    </submittedName>
</protein>
<dbReference type="EMBL" id="FPJA01000008">
    <property type="protein sequence ID" value="SFW47660.1"/>
    <property type="molecule type" value="Genomic_DNA"/>
</dbReference>
<accession>A0A1K1PJ54</accession>
<evidence type="ECO:0000313" key="2">
    <source>
        <dbReference type="EMBL" id="SFW47660.1"/>
    </source>
</evidence>
<name>A0A1K1PJ54_SELRU</name>
<dbReference type="InterPro" id="IPR009081">
    <property type="entry name" value="PP-bd_ACP"/>
</dbReference>
<dbReference type="Proteomes" id="UP000182958">
    <property type="component" value="Unassembled WGS sequence"/>
</dbReference>
<dbReference type="Pfam" id="PF00550">
    <property type="entry name" value="PP-binding"/>
    <property type="match status" value="1"/>
</dbReference>
<proteinExistence type="predicted"/>
<reference evidence="3" key="1">
    <citation type="submission" date="2016-11" db="EMBL/GenBank/DDBJ databases">
        <authorList>
            <person name="Varghese N."/>
            <person name="Submissions S."/>
        </authorList>
    </citation>
    <scope>NUCLEOTIDE SEQUENCE [LARGE SCALE GENOMIC DNA]</scope>
    <source>
        <strain evidence="3">C3</strain>
    </source>
</reference>
<evidence type="ECO:0000313" key="3">
    <source>
        <dbReference type="Proteomes" id="UP000182958"/>
    </source>
</evidence>